<dbReference type="NCBIfam" id="TIGR00512">
    <property type="entry name" value="salvage_mtnA"/>
    <property type="match status" value="1"/>
</dbReference>
<dbReference type="InterPro" id="IPR005251">
    <property type="entry name" value="IF-M1Pi"/>
</dbReference>
<reference evidence="8" key="1">
    <citation type="submission" date="2025-08" db="UniProtKB">
        <authorList>
            <consortium name="RefSeq"/>
        </authorList>
    </citation>
    <scope>IDENTIFICATION</scope>
    <source>
        <tissue evidence="8">Liver</tissue>
    </source>
</reference>
<evidence type="ECO:0000256" key="1">
    <source>
        <dbReference type="ARBA" id="ARBA00022490"/>
    </source>
</evidence>
<dbReference type="NCBIfam" id="NF004326">
    <property type="entry name" value="PRK05720.1"/>
    <property type="match status" value="1"/>
</dbReference>
<keyword evidence="2 6" id="KW-0028">Amino-acid biosynthesis</keyword>
<comment type="subcellular location">
    <subcellularLocation>
        <location evidence="6">Cytoplasm</location>
    </subcellularLocation>
    <subcellularLocation>
        <location evidence="6">Nucleus</location>
    </subcellularLocation>
</comment>
<dbReference type="GO" id="GO:0046523">
    <property type="term" value="F:S-methyl-5-thioribose-1-phosphate isomerase activity"/>
    <property type="evidence" value="ECO:0007669"/>
    <property type="project" value="UniProtKB-UniRule"/>
</dbReference>
<dbReference type="InterPro" id="IPR042529">
    <property type="entry name" value="IF_2B-like_C"/>
</dbReference>
<keyword evidence="3 6" id="KW-0486">Methionine biosynthesis</keyword>
<dbReference type="PANTHER" id="PTHR43475:SF1">
    <property type="entry name" value="METHYLTHIORIBOSE-1-PHOSPHATE ISOMERASE"/>
    <property type="match status" value="1"/>
</dbReference>
<keyword evidence="4 6" id="KW-0413">Isomerase</keyword>
<dbReference type="SUPFAM" id="SSF100950">
    <property type="entry name" value="NagB/RpiA/CoA transferase-like"/>
    <property type="match status" value="1"/>
</dbReference>
<name>A0A9F5N5J4_PYTBI</name>
<dbReference type="Gene3D" id="3.40.50.10470">
    <property type="entry name" value="Translation initiation factor eif-2b, domain 2"/>
    <property type="match status" value="1"/>
</dbReference>
<gene>
    <name evidence="6 8" type="primary">MRI1</name>
</gene>
<dbReference type="CTD" id="84245"/>
<evidence type="ECO:0000256" key="4">
    <source>
        <dbReference type="ARBA" id="ARBA00023235"/>
    </source>
</evidence>
<dbReference type="InterPro" id="IPR000649">
    <property type="entry name" value="IF-2B-related"/>
</dbReference>
<sequence>MQIQRKLCYRLAVIRIPASQSAMKRGILNGRFLGPSRDVGKEHVTDRRWSSDSGSPTLGIVMSLEALRYRRGSLQILNQLLLPHQSLYEEISSVRQGWEAIRSMKVRGAPAIAIIGCLSLAVELHNKGNEELSLGNLEIFVLDSLSYLISARPTAVNMARAARDLGHFVHQEAKHEGTTPERLRESVIHWAEMLLQKDLEDNKNIGEHGACHLLQRVGQGKVRVLTHCNTGSLATAGYGTALGIIRSLHAMGRLEHVYCTETRPYNQGARLTAYELVYEQVPSTLIADSMASLAMKEKKISAVIVGADRVVANGDTANKVGTYQLAIAARYHGIPFYVAAPSTSCDLNLEHGGQIIIEERPTQELTDINGVRIAAPGIGVWNPAFDVTPHELITGGIVTEFGVFPPAELQAALTRAVNKV</sequence>
<keyword evidence="1 6" id="KW-0963">Cytoplasm</keyword>
<dbReference type="InterPro" id="IPR037171">
    <property type="entry name" value="NagB/RpiA_transferase-like"/>
</dbReference>
<dbReference type="Gene3D" id="1.20.120.420">
    <property type="entry name" value="translation initiation factor eif-2b, domain 1"/>
    <property type="match status" value="1"/>
</dbReference>
<dbReference type="GO" id="GO:0005634">
    <property type="term" value="C:nucleus"/>
    <property type="evidence" value="ECO:0007669"/>
    <property type="project" value="UniProtKB-SubCell"/>
</dbReference>
<keyword evidence="5 6" id="KW-0539">Nucleus</keyword>
<dbReference type="PANTHER" id="PTHR43475">
    <property type="entry name" value="METHYLTHIORIBOSE-1-PHOSPHATE ISOMERASE"/>
    <property type="match status" value="1"/>
</dbReference>
<dbReference type="GO" id="GO:0005737">
    <property type="term" value="C:cytoplasm"/>
    <property type="evidence" value="ECO:0007669"/>
    <property type="project" value="UniProtKB-SubCell"/>
</dbReference>
<dbReference type="HAMAP" id="MF_01678">
    <property type="entry name" value="Salvage_MtnA"/>
    <property type="match status" value="1"/>
</dbReference>
<comment type="pathway">
    <text evidence="6">Amino-acid biosynthesis; L-methionine biosynthesis via salvage pathway; L-methionine from S-methyl-5-thio-alpha-D-ribose 1-phosphate: step 1/6.</text>
</comment>
<keyword evidence="7" id="KW-1185">Reference proteome</keyword>
<dbReference type="FunFam" id="3.40.50.10470:FF:000003">
    <property type="entry name" value="Methylthioribose-1-phosphate isomerase"/>
    <property type="match status" value="1"/>
</dbReference>
<feature type="active site" description="Proton donor" evidence="6">
    <location>
        <position position="308"/>
    </location>
</feature>
<evidence type="ECO:0000313" key="8">
    <source>
        <dbReference type="RefSeq" id="XP_025032842.1"/>
    </source>
</evidence>
<dbReference type="KEGG" id="pbi:103048666"/>
<proteinExistence type="inferred from homology"/>
<dbReference type="OMA" id="CETRPLN"/>
<dbReference type="OrthoDB" id="2461at2759"/>
<dbReference type="Proteomes" id="UP000695026">
    <property type="component" value="Unplaced"/>
</dbReference>
<evidence type="ECO:0000256" key="5">
    <source>
        <dbReference type="ARBA" id="ARBA00023242"/>
    </source>
</evidence>
<comment type="function">
    <text evidence="6">Catalyzes the interconversion of methylthioribose-1-phosphate (MTR-1-P) into methylthioribulose-1-phosphate (MTRu-1-P).</text>
</comment>
<dbReference type="GeneID" id="103048666"/>
<organism evidence="7 8">
    <name type="scientific">Python bivittatus</name>
    <name type="common">Burmese python</name>
    <name type="synonym">Python molurus bivittatus</name>
    <dbReference type="NCBI Taxonomy" id="176946"/>
    <lineage>
        <taxon>Eukaryota</taxon>
        <taxon>Metazoa</taxon>
        <taxon>Chordata</taxon>
        <taxon>Craniata</taxon>
        <taxon>Vertebrata</taxon>
        <taxon>Euteleostomi</taxon>
        <taxon>Lepidosauria</taxon>
        <taxon>Squamata</taxon>
        <taxon>Bifurcata</taxon>
        <taxon>Unidentata</taxon>
        <taxon>Episquamata</taxon>
        <taxon>Toxicofera</taxon>
        <taxon>Serpentes</taxon>
        <taxon>Henophidia</taxon>
        <taxon>Pythonidae</taxon>
        <taxon>Python</taxon>
    </lineage>
</organism>
<dbReference type="InterPro" id="IPR027363">
    <property type="entry name" value="M1Pi_N"/>
</dbReference>
<comment type="similarity">
    <text evidence="6">Belongs to the eIF-2B alpha/beta/delta subunits family. MtnA subfamily.</text>
</comment>
<feature type="site" description="Transition state stabilizer" evidence="6">
    <location>
        <position position="228"/>
    </location>
</feature>
<dbReference type="GO" id="GO:0019509">
    <property type="term" value="P:L-methionine salvage from methylthioadenosine"/>
    <property type="evidence" value="ECO:0007669"/>
    <property type="project" value="UniProtKB-UniRule"/>
</dbReference>
<evidence type="ECO:0000256" key="3">
    <source>
        <dbReference type="ARBA" id="ARBA00023167"/>
    </source>
</evidence>
<evidence type="ECO:0000256" key="6">
    <source>
        <dbReference type="HAMAP-Rule" id="MF_03119"/>
    </source>
</evidence>
<dbReference type="InterPro" id="IPR011559">
    <property type="entry name" value="Initiation_fac_2B_a/b/d"/>
</dbReference>
<comment type="catalytic activity">
    <reaction evidence="6">
        <text>5-(methylsulfanyl)-alpha-D-ribose 1-phosphate = 5-(methylsulfanyl)-D-ribulose 1-phosphate</text>
        <dbReference type="Rhea" id="RHEA:19989"/>
        <dbReference type="ChEBI" id="CHEBI:58533"/>
        <dbReference type="ChEBI" id="CHEBI:58548"/>
        <dbReference type="EC" id="5.3.1.23"/>
    </reaction>
</comment>
<protein>
    <recommendedName>
        <fullName evidence="6">Methylthioribose-1-phosphate isomerase</fullName>
        <shortName evidence="6">M1Pi</shortName>
        <shortName evidence="6">MTR-1-P isomerase</shortName>
        <ecNumber evidence="6">5.3.1.23</ecNumber>
    </recommendedName>
    <alternativeName>
        <fullName evidence="6">S-methyl-5-thioribose-1-phosphate isomerase</fullName>
    </alternativeName>
    <alternativeName>
        <fullName evidence="6">Translation initiation factor eIF-2B subunit alpha/beta/delta-like protein</fullName>
    </alternativeName>
</protein>
<dbReference type="AlphaFoldDB" id="A0A9F5N5J4"/>
<dbReference type="FunFam" id="1.20.120.420:FF:000003">
    <property type="entry name" value="Methylthioribose-1-phosphate isomerase"/>
    <property type="match status" value="1"/>
</dbReference>
<dbReference type="Pfam" id="PF01008">
    <property type="entry name" value="IF-2B"/>
    <property type="match status" value="1"/>
</dbReference>
<evidence type="ECO:0000256" key="2">
    <source>
        <dbReference type="ARBA" id="ARBA00022605"/>
    </source>
</evidence>
<evidence type="ECO:0000313" key="7">
    <source>
        <dbReference type="Proteomes" id="UP000695026"/>
    </source>
</evidence>
<dbReference type="NCBIfam" id="TIGR00524">
    <property type="entry name" value="eIF-2B_rel"/>
    <property type="match status" value="1"/>
</dbReference>
<dbReference type="EC" id="5.3.1.23" evidence="6"/>
<accession>A0A9F5N5J4</accession>
<dbReference type="RefSeq" id="XP_025032842.1">
    <property type="nucleotide sequence ID" value="XM_025177074.1"/>
</dbReference>